<keyword evidence="2" id="KW-1185">Reference proteome</keyword>
<dbReference type="AlphaFoldDB" id="A0A914DB95"/>
<evidence type="ECO:0000313" key="2">
    <source>
        <dbReference type="Proteomes" id="UP000887540"/>
    </source>
</evidence>
<evidence type="ECO:0000313" key="3">
    <source>
        <dbReference type="WBParaSite" id="ACRNAN_scaffold2109.g9128.t1"/>
    </source>
</evidence>
<organism evidence="2 3">
    <name type="scientific">Acrobeloides nanus</name>
    <dbReference type="NCBI Taxonomy" id="290746"/>
    <lineage>
        <taxon>Eukaryota</taxon>
        <taxon>Metazoa</taxon>
        <taxon>Ecdysozoa</taxon>
        <taxon>Nematoda</taxon>
        <taxon>Chromadorea</taxon>
        <taxon>Rhabditida</taxon>
        <taxon>Tylenchina</taxon>
        <taxon>Cephalobomorpha</taxon>
        <taxon>Cephaloboidea</taxon>
        <taxon>Cephalobidae</taxon>
        <taxon>Acrobeloides</taxon>
    </lineage>
</organism>
<dbReference type="Proteomes" id="UP000887540">
    <property type="component" value="Unplaced"/>
</dbReference>
<reference evidence="3" key="1">
    <citation type="submission" date="2022-11" db="UniProtKB">
        <authorList>
            <consortium name="WormBaseParasite"/>
        </authorList>
    </citation>
    <scope>IDENTIFICATION</scope>
</reference>
<accession>A0A914DB95</accession>
<feature type="signal peptide" evidence="1">
    <location>
        <begin position="1"/>
        <end position="19"/>
    </location>
</feature>
<evidence type="ECO:0000256" key="1">
    <source>
        <dbReference type="SAM" id="SignalP"/>
    </source>
</evidence>
<proteinExistence type="predicted"/>
<dbReference type="WBParaSite" id="ACRNAN_scaffold2109.g9128.t1">
    <property type="protein sequence ID" value="ACRNAN_scaffold2109.g9128.t1"/>
    <property type="gene ID" value="ACRNAN_scaffold2109.g9128"/>
</dbReference>
<protein>
    <submittedName>
        <fullName evidence="3">Uncharacterized protein</fullName>
    </submittedName>
</protein>
<feature type="chain" id="PRO_5038010626" evidence="1">
    <location>
        <begin position="20"/>
        <end position="89"/>
    </location>
</feature>
<keyword evidence="1" id="KW-0732">Signal</keyword>
<sequence length="89" mass="10506">MKKLLALMILLFLFQINLGVDEVDILLEKRQLQSWLSKLNEQMLKQSIQLGGINRPWPAYQPWNWKAGMNGKREVNKKNRKIKKAIVFI</sequence>
<name>A0A914DB95_9BILA</name>